<evidence type="ECO:0000256" key="2">
    <source>
        <dbReference type="ARBA" id="ARBA00022821"/>
    </source>
</evidence>
<dbReference type="AlphaFoldDB" id="A0AAN9SGD8"/>
<dbReference type="SUPFAM" id="SSF52058">
    <property type="entry name" value="L domain-like"/>
    <property type="match status" value="1"/>
</dbReference>
<dbReference type="Pfam" id="PF23559">
    <property type="entry name" value="WHD_DRP"/>
    <property type="match status" value="1"/>
</dbReference>
<dbReference type="PANTHER" id="PTHR36766:SF61">
    <property type="entry name" value="NB-ARC DOMAIN DISEASE RESISTANCE PROTEIN"/>
    <property type="match status" value="1"/>
</dbReference>
<dbReference type="GO" id="GO:0043531">
    <property type="term" value="F:ADP binding"/>
    <property type="evidence" value="ECO:0007669"/>
    <property type="project" value="InterPro"/>
</dbReference>
<comment type="caution">
    <text evidence="4">The sequence shown here is derived from an EMBL/GenBank/DDBJ whole genome shotgun (WGS) entry which is preliminary data.</text>
</comment>
<dbReference type="Gene3D" id="1.10.8.430">
    <property type="entry name" value="Helical domain of apoptotic protease-activating factors"/>
    <property type="match status" value="1"/>
</dbReference>
<protein>
    <recommendedName>
        <fullName evidence="3">Disease resistance protein winged helix domain-containing protein</fullName>
    </recommendedName>
</protein>
<dbReference type="InterPro" id="IPR027417">
    <property type="entry name" value="P-loop_NTPase"/>
</dbReference>
<keyword evidence="5" id="KW-1185">Reference proteome</keyword>
<dbReference type="PRINTS" id="PR00364">
    <property type="entry name" value="DISEASERSIST"/>
</dbReference>
<reference evidence="4 5" key="1">
    <citation type="submission" date="2024-01" db="EMBL/GenBank/DDBJ databases">
        <title>The genomes of 5 underutilized Papilionoideae crops provide insights into root nodulation and disease resistanc.</title>
        <authorList>
            <person name="Jiang F."/>
        </authorList>
    </citation>
    <scope>NUCLEOTIDE SEQUENCE [LARGE SCALE GENOMIC DNA]</scope>
    <source>
        <strain evidence="4">DUOXIRENSHENG_FW03</strain>
        <tissue evidence="4">Leaves</tissue>
    </source>
</reference>
<dbReference type="Gene3D" id="3.80.10.10">
    <property type="entry name" value="Ribonuclease Inhibitor"/>
    <property type="match status" value="1"/>
</dbReference>
<dbReference type="InterPro" id="IPR032675">
    <property type="entry name" value="LRR_dom_sf"/>
</dbReference>
<dbReference type="Proteomes" id="UP001386955">
    <property type="component" value="Unassembled WGS sequence"/>
</dbReference>
<accession>A0AAN9SGD8</accession>
<proteinExistence type="predicted"/>
<evidence type="ECO:0000256" key="1">
    <source>
        <dbReference type="ARBA" id="ARBA00022737"/>
    </source>
</evidence>
<dbReference type="GO" id="GO:0006952">
    <property type="term" value="P:defense response"/>
    <property type="evidence" value="ECO:0007669"/>
    <property type="project" value="UniProtKB-KW"/>
</dbReference>
<evidence type="ECO:0000259" key="3">
    <source>
        <dbReference type="Pfam" id="PF23559"/>
    </source>
</evidence>
<dbReference type="InterPro" id="IPR058922">
    <property type="entry name" value="WHD_DRP"/>
</dbReference>
<feature type="domain" description="Disease resistance protein winged helix" evidence="3">
    <location>
        <begin position="118"/>
        <end position="184"/>
    </location>
</feature>
<evidence type="ECO:0000313" key="5">
    <source>
        <dbReference type="Proteomes" id="UP001386955"/>
    </source>
</evidence>
<dbReference type="SUPFAM" id="SSF52540">
    <property type="entry name" value="P-loop containing nucleoside triphosphate hydrolases"/>
    <property type="match status" value="1"/>
</dbReference>
<dbReference type="PANTHER" id="PTHR36766">
    <property type="entry name" value="PLANT BROAD-SPECTRUM MILDEW RESISTANCE PROTEIN RPW8"/>
    <property type="match status" value="1"/>
</dbReference>
<gene>
    <name evidence="4" type="ORF">VNO78_21342</name>
</gene>
<organism evidence="4 5">
    <name type="scientific">Psophocarpus tetragonolobus</name>
    <name type="common">Winged bean</name>
    <name type="synonym">Dolichos tetragonolobus</name>
    <dbReference type="NCBI Taxonomy" id="3891"/>
    <lineage>
        <taxon>Eukaryota</taxon>
        <taxon>Viridiplantae</taxon>
        <taxon>Streptophyta</taxon>
        <taxon>Embryophyta</taxon>
        <taxon>Tracheophyta</taxon>
        <taxon>Spermatophyta</taxon>
        <taxon>Magnoliopsida</taxon>
        <taxon>eudicotyledons</taxon>
        <taxon>Gunneridae</taxon>
        <taxon>Pentapetalae</taxon>
        <taxon>rosids</taxon>
        <taxon>fabids</taxon>
        <taxon>Fabales</taxon>
        <taxon>Fabaceae</taxon>
        <taxon>Papilionoideae</taxon>
        <taxon>50 kb inversion clade</taxon>
        <taxon>NPAAA clade</taxon>
        <taxon>indigoferoid/millettioid clade</taxon>
        <taxon>Phaseoleae</taxon>
        <taxon>Psophocarpus</taxon>
    </lineage>
</organism>
<sequence>MRTKSLSSYLIEGLSKEDSFSLFVKSAFEEGEEKKYPQLLEIGREMVERCGGIPLAVKTLGSSLFSRVDRKGWESVRDNWIWNLPQNENGILPALQLSYDQLPSYLKPCFACFSLYENSEISSLDVTMFWVALGFLPFPKKSETINDVANQFFRELMSRSFLTDFVDYGHFFTFKLHDLVRELAAYVSKGECQVIDSHNRQIFEHAQHLRITQNNFLEHAIVPLGLRTIIFPEKATNETFLYSLLSRCKYLRVLGLELQELPKGISKLINLRQLHITIKQPHFPEKEIAKLELQFFDCDELKSLSERIQLSSLKTLALDGCGKLKSLSFHVIINLESLVIENCGMLDLSMGIGNQIPDLRLKLLKLASLQQLVTLPQWLQGSVNTLHSLVISDCKNLKELPEWLSTMVCLEVLEIEDCPKLLSLPDNMHLITNLKHLEIKGCPELCKRLQMEVGVGTKYHT</sequence>
<dbReference type="EMBL" id="JAYMYS010000005">
    <property type="protein sequence ID" value="KAK7392892.1"/>
    <property type="molecule type" value="Genomic_DNA"/>
</dbReference>
<evidence type="ECO:0000313" key="4">
    <source>
        <dbReference type="EMBL" id="KAK7392892.1"/>
    </source>
</evidence>
<keyword evidence="1" id="KW-0677">Repeat</keyword>
<keyword evidence="2" id="KW-0611">Plant defense</keyword>
<dbReference type="InterPro" id="IPR042197">
    <property type="entry name" value="Apaf_helical"/>
</dbReference>
<name>A0AAN9SGD8_PSOTE</name>